<dbReference type="PANTHER" id="PTHR43858">
    <property type="entry name" value="ENERGY-DEPENDENT TRANSLATIONAL THROTTLE PROTEIN ETTA"/>
    <property type="match status" value="1"/>
</dbReference>
<keyword evidence="4 7" id="KW-0547">Nucleotide-binding</keyword>
<evidence type="ECO:0000256" key="3">
    <source>
        <dbReference type="ARBA" id="ARBA00022730"/>
    </source>
</evidence>
<dbReference type="PROSITE" id="PS50893">
    <property type="entry name" value="ABC_TRANSPORTER_2"/>
    <property type="match status" value="2"/>
</dbReference>
<comment type="function">
    <text evidence="7">A translation factor that gates the progression of the 70S ribosomal initiation complex (IC, containing tRNA(fMet) in the P-site) into the translation elongation cycle by using a mechanism sensitive to the ATP/ADP ratio. Binds to the 70S ribosome E-site where it modulates the state of the translating ribosome during subunit translocation. ATP hydrolysis probably frees it from the ribosome, which can enter the elongation phase.</text>
</comment>
<organism evidence="9 10">
    <name type="scientific">Tahibacter amnicola</name>
    <dbReference type="NCBI Taxonomy" id="2976241"/>
    <lineage>
        <taxon>Bacteria</taxon>
        <taxon>Pseudomonadati</taxon>
        <taxon>Pseudomonadota</taxon>
        <taxon>Gammaproteobacteria</taxon>
        <taxon>Lysobacterales</taxon>
        <taxon>Rhodanobacteraceae</taxon>
        <taxon>Tahibacter</taxon>
    </lineage>
</organism>
<keyword evidence="7" id="KW-0648">Protein biosynthesis</keyword>
<evidence type="ECO:0000256" key="7">
    <source>
        <dbReference type="HAMAP-Rule" id="MF_00847"/>
    </source>
</evidence>
<sequence>MQYIYTMIGVSKVVPPKREIIKDISLSFFPGAKIGLLGLNGSGKSTVLRIMAGVDTDFNGEARPQPDIKVGYLPQEPALDPTKTVRESVEEGVSEILHAQQRLDEVYAAYAEEGADFDKLAAEQQRLENILAVTDAHTLERQLEVAADALRLPDWDAKIANLSGGEKRRVALCRLLLSKPDMLLLDEPTNHLDAESVEWLEQFLADFPGTVVAVTHDRYFLDNAAEWILELDRGRGIPWKGNYSSWLEQKDARLKQEEASEKSRQKAIQRELEWVRQGAKGRQSKGKARLNRFEELNSVEYQQRNETNEIYIPPGERLGDMVIEFKNVSKAFNDRLLIDDLSFRVPPGAIVGIIGPNGAGKSTFFKMVTGQEKPDKGEIIIGQTVQLAYVDQSRDKLEGSNNVWQEVSGGADMITVGKYQTPSRAYIGRFNFKGADQQKLVGQLSGGERGRLHLAKTLMQGGNVLLLDEPSNDLDVETLRALEEALLEFPGCAMVISHDRWFLDRIATHILAFEGDSHVEFFTGNYREYEEDKKRRLGDEAAKPHRVRYKKLA</sequence>
<dbReference type="InterPro" id="IPR017871">
    <property type="entry name" value="ABC_transporter-like_CS"/>
</dbReference>
<keyword evidence="7" id="KW-0677">Repeat</keyword>
<comment type="caution">
    <text evidence="7">Lacks conserved residue(s) required for the propagation of feature annotation.</text>
</comment>
<feature type="region of interest" description="PtIM" evidence="7">
    <location>
        <begin position="241"/>
        <end position="321"/>
    </location>
</feature>
<name>A0ABY6BGN4_9GAMM</name>
<keyword evidence="7" id="KW-0694">RNA-binding</keyword>
<dbReference type="SUPFAM" id="SSF52540">
    <property type="entry name" value="P-loop containing nucleoside triphosphate hydrolases"/>
    <property type="match status" value="2"/>
</dbReference>
<dbReference type="InterPro" id="IPR027417">
    <property type="entry name" value="P-loop_NTPase"/>
</dbReference>
<evidence type="ECO:0000256" key="1">
    <source>
        <dbReference type="ARBA" id="ARBA00005868"/>
    </source>
</evidence>
<dbReference type="Pfam" id="PF12848">
    <property type="entry name" value="ABC_tran_Xtn"/>
    <property type="match status" value="1"/>
</dbReference>
<comment type="subcellular location">
    <subcellularLocation>
        <location evidence="7">Cytoplasm</location>
    </subcellularLocation>
    <text evidence="7">Associates with ribosomes and polysomes.</text>
</comment>
<dbReference type="Gene3D" id="3.40.50.300">
    <property type="entry name" value="P-loop containing nucleotide triphosphate hydrolases"/>
    <property type="match status" value="2"/>
</dbReference>
<proteinExistence type="inferred from homology"/>
<evidence type="ECO:0000256" key="2">
    <source>
        <dbReference type="ARBA" id="ARBA00022555"/>
    </source>
</evidence>
<dbReference type="NCBIfam" id="NF008775">
    <property type="entry name" value="PRK11819.1"/>
    <property type="match status" value="1"/>
</dbReference>
<comment type="domain">
    <text evidence="7">The P-site tRNA interaction motif (PtIM domain) probably interacts with the P-site tRNA(fMet) as well as the 23S rRNA.</text>
</comment>
<dbReference type="PROSITE" id="PS00211">
    <property type="entry name" value="ABC_TRANSPORTER_1"/>
    <property type="match status" value="1"/>
</dbReference>
<dbReference type="InterPro" id="IPR003439">
    <property type="entry name" value="ABC_transporter-like_ATP-bd"/>
</dbReference>
<feature type="region of interest" description="Arm" evidence="7">
    <location>
        <begin position="94"/>
        <end position="138"/>
    </location>
</feature>
<evidence type="ECO:0000313" key="9">
    <source>
        <dbReference type="EMBL" id="UXI67766.1"/>
    </source>
</evidence>
<feature type="domain" description="ABC transporter" evidence="8">
    <location>
        <begin position="323"/>
        <end position="549"/>
    </location>
</feature>
<comment type="similarity">
    <text evidence="1 7">Belongs to the ABC transporter superfamily. ABCF family. Translational throttle EttA subfamily.</text>
</comment>
<reference evidence="9" key="1">
    <citation type="submission" date="2022-09" db="EMBL/GenBank/DDBJ databases">
        <title>Tahibacter sp. nov., isolated from a fresh water.</title>
        <authorList>
            <person name="Baek J.H."/>
            <person name="Lee J.K."/>
            <person name="Kim J.M."/>
            <person name="Jeon C.O."/>
        </authorList>
    </citation>
    <scope>NUCLEOTIDE SEQUENCE</scope>
    <source>
        <strain evidence="9">W38</strain>
    </source>
</reference>
<dbReference type="EC" id="3.6.1.-" evidence="7"/>
<protein>
    <recommendedName>
        <fullName evidence="7">Energy-dependent translational throttle protein EttA</fullName>
        <ecNumber evidence="7">3.6.1.-</ecNumber>
    </recommendedName>
    <alternativeName>
        <fullName evidence="7">Translational regulatory factor EttA</fullName>
    </alternativeName>
</protein>
<feature type="binding site" evidence="7">
    <location>
        <begin position="355"/>
        <end position="362"/>
    </location>
    <ligand>
        <name>ATP</name>
        <dbReference type="ChEBI" id="CHEBI:30616"/>
        <label>2</label>
    </ligand>
</feature>
<dbReference type="InterPro" id="IPR032781">
    <property type="entry name" value="ABC_tran_Xtn"/>
</dbReference>
<feature type="domain" description="ABC transporter" evidence="8">
    <location>
        <begin position="5"/>
        <end position="259"/>
    </location>
</feature>
<comment type="domain">
    <text evidence="7">The arm domain is inserted in the first ABC transporter domain. Probably contacts ribosomal protein L1.</text>
</comment>
<evidence type="ECO:0000256" key="5">
    <source>
        <dbReference type="ARBA" id="ARBA00022840"/>
    </source>
</evidence>
<accession>A0ABY6BGN4</accession>
<keyword evidence="10" id="KW-1185">Reference proteome</keyword>
<keyword evidence="3 7" id="KW-0699">rRNA-binding</keyword>
<gene>
    <name evidence="7 9" type="primary">ettA</name>
    <name evidence="9" type="ORF">N4264_24035</name>
</gene>
<dbReference type="NCBIfam" id="TIGR03719">
    <property type="entry name" value="ABC_ABC_ChvD"/>
    <property type="match status" value="1"/>
</dbReference>
<keyword evidence="7" id="KW-0963">Cytoplasm</keyword>
<keyword evidence="7" id="KW-0378">Hydrolase</keyword>
<keyword evidence="5 7" id="KW-0067">ATP-binding</keyword>
<dbReference type="Pfam" id="PF00005">
    <property type="entry name" value="ABC_tran"/>
    <property type="match status" value="2"/>
</dbReference>
<dbReference type="PANTHER" id="PTHR43858:SF1">
    <property type="entry name" value="ABC TRANSPORTER-RELATED PROTEIN"/>
    <property type="match status" value="1"/>
</dbReference>
<dbReference type="HAMAP" id="MF_00847">
    <property type="entry name" value="EttA"/>
    <property type="match status" value="1"/>
</dbReference>
<dbReference type="Proteomes" id="UP001064632">
    <property type="component" value="Chromosome"/>
</dbReference>
<comment type="subunit">
    <text evidence="7">Monomer. Probably contacts ribosomal proteins L1, L5, L33 and S7, the 16S and 23S rRNA and the P-site containing tRNA(fMet).</text>
</comment>
<evidence type="ECO:0000313" key="10">
    <source>
        <dbReference type="Proteomes" id="UP001064632"/>
    </source>
</evidence>
<evidence type="ECO:0000256" key="4">
    <source>
        <dbReference type="ARBA" id="ARBA00022741"/>
    </source>
</evidence>
<dbReference type="RefSeq" id="WP_261694736.1">
    <property type="nucleotide sequence ID" value="NZ_CP104694.1"/>
</dbReference>
<dbReference type="InterPro" id="IPR022374">
    <property type="entry name" value="EttA"/>
</dbReference>
<comment type="catalytic activity">
    <reaction evidence="7">
        <text>ATP + H2O = ADP + phosphate + H(+)</text>
        <dbReference type="Rhea" id="RHEA:13065"/>
        <dbReference type="ChEBI" id="CHEBI:15377"/>
        <dbReference type="ChEBI" id="CHEBI:15378"/>
        <dbReference type="ChEBI" id="CHEBI:30616"/>
        <dbReference type="ChEBI" id="CHEBI:43474"/>
        <dbReference type="ChEBI" id="CHEBI:456216"/>
    </reaction>
</comment>
<keyword evidence="6 7" id="KW-0810">Translation regulation</keyword>
<dbReference type="InterPro" id="IPR003593">
    <property type="entry name" value="AAA+_ATPase"/>
</dbReference>
<evidence type="ECO:0000259" key="8">
    <source>
        <dbReference type="PROSITE" id="PS50893"/>
    </source>
</evidence>
<dbReference type="CDD" id="cd03221">
    <property type="entry name" value="ABCF_EF-3"/>
    <property type="match status" value="2"/>
</dbReference>
<keyword evidence="2 7" id="KW-0820">tRNA-binding</keyword>
<evidence type="ECO:0000256" key="6">
    <source>
        <dbReference type="ARBA" id="ARBA00022845"/>
    </source>
</evidence>
<dbReference type="EMBL" id="CP104694">
    <property type="protein sequence ID" value="UXI67766.1"/>
    <property type="molecule type" value="Genomic_DNA"/>
</dbReference>
<dbReference type="SMART" id="SM00382">
    <property type="entry name" value="AAA"/>
    <property type="match status" value="2"/>
</dbReference>